<dbReference type="EMBL" id="GG692423">
    <property type="protein sequence ID" value="EER41703.1"/>
    <property type="molecule type" value="Genomic_DNA"/>
</dbReference>
<proteinExistence type="predicted"/>
<gene>
    <name evidence="2" type="ORF">HCDG_04350</name>
</gene>
<evidence type="ECO:0000313" key="2">
    <source>
        <dbReference type="EMBL" id="EER41703.1"/>
    </source>
</evidence>
<name>C6HDR9_AJECH</name>
<protein>
    <submittedName>
        <fullName evidence="2">Uncharacterized protein</fullName>
    </submittedName>
</protein>
<dbReference type="AlphaFoldDB" id="C6HDR9"/>
<evidence type="ECO:0000313" key="3">
    <source>
        <dbReference type="Proteomes" id="UP000002624"/>
    </source>
</evidence>
<feature type="region of interest" description="Disordered" evidence="1">
    <location>
        <begin position="131"/>
        <end position="166"/>
    </location>
</feature>
<organism evidence="2 3">
    <name type="scientific">Ajellomyces capsulatus (strain H143)</name>
    <name type="common">Darling's disease fungus</name>
    <name type="synonym">Histoplasma capsulatum</name>
    <dbReference type="NCBI Taxonomy" id="544712"/>
    <lineage>
        <taxon>Eukaryota</taxon>
        <taxon>Fungi</taxon>
        <taxon>Dikarya</taxon>
        <taxon>Ascomycota</taxon>
        <taxon>Pezizomycotina</taxon>
        <taxon>Eurotiomycetes</taxon>
        <taxon>Eurotiomycetidae</taxon>
        <taxon>Onygenales</taxon>
        <taxon>Ajellomycetaceae</taxon>
        <taxon>Histoplasma</taxon>
    </lineage>
</organism>
<accession>C6HDR9</accession>
<dbReference type="Proteomes" id="UP000002624">
    <property type="component" value="Unassembled WGS sequence"/>
</dbReference>
<dbReference type="VEuPathDB" id="FungiDB:HCDG_04350"/>
<reference evidence="3" key="1">
    <citation type="submission" date="2009-05" db="EMBL/GenBank/DDBJ databases">
        <title>The genome sequence of Ajellomyces capsulatus strain H143.</title>
        <authorList>
            <person name="Champion M."/>
            <person name="Cuomo C.A."/>
            <person name="Ma L.-J."/>
            <person name="Henn M.R."/>
            <person name="Sil A."/>
            <person name="Goldman B."/>
            <person name="Young S.K."/>
            <person name="Kodira C.D."/>
            <person name="Zeng Q."/>
            <person name="Koehrsen M."/>
            <person name="Alvarado L."/>
            <person name="Berlin A.M."/>
            <person name="Borenstein D."/>
            <person name="Chen Z."/>
            <person name="Engels R."/>
            <person name="Freedman E."/>
            <person name="Gellesch M."/>
            <person name="Goldberg J."/>
            <person name="Griggs A."/>
            <person name="Gujja S."/>
            <person name="Heiman D.I."/>
            <person name="Hepburn T.A."/>
            <person name="Howarth C."/>
            <person name="Jen D."/>
            <person name="Larson L."/>
            <person name="Lewis B."/>
            <person name="Mehta T."/>
            <person name="Park D."/>
            <person name="Pearson M."/>
            <person name="Roberts A."/>
            <person name="Saif S."/>
            <person name="Shea T.D."/>
            <person name="Shenoy N."/>
            <person name="Sisk P."/>
            <person name="Stolte C."/>
            <person name="Sykes S."/>
            <person name="Walk T."/>
            <person name="White J."/>
            <person name="Yandava C."/>
            <person name="Klein B."/>
            <person name="McEwen J.G."/>
            <person name="Puccia R."/>
            <person name="Goldman G.H."/>
            <person name="Felipe M.S."/>
            <person name="Nino-Vega G."/>
            <person name="San-Blas G."/>
            <person name="Taylor J.W."/>
            <person name="Mendoza L."/>
            <person name="Galagan J.E."/>
            <person name="Nusbaum C."/>
            <person name="Birren B.W."/>
        </authorList>
    </citation>
    <scope>NUCLEOTIDE SEQUENCE [LARGE SCALE GENOMIC DNA]</scope>
    <source>
        <strain evidence="3">H143</strain>
    </source>
</reference>
<dbReference type="HOGENOM" id="CLU_1602241_0_0_1"/>
<sequence length="166" mass="18331">MRKIILVTTIPFSSSHRLKPEGIYSISVNGSTTRQLESPLSGKKTGNGSLAPRALKYFELEFLMLLLFTDGVRRSVGVAHTPLSMGVCLGRRGVIEAERGREEKRKQDKMRATNETPIVYREYNRGVTGFGDAEAGGGRDENGRGKRVFFPFSPAEAGAGEEYDSW</sequence>
<evidence type="ECO:0000256" key="1">
    <source>
        <dbReference type="SAM" id="MobiDB-lite"/>
    </source>
</evidence>